<dbReference type="SMART" id="SM00028">
    <property type="entry name" value="TPR"/>
    <property type="match status" value="3"/>
</dbReference>
<keyword evidence="7" id="KW-1185">Reference proteome</keyword>
<reference evidence="7" key="1">
    <citation type="journal article" date="2019" name="Int. J. Syst. Evol. Microbiol.">
        <title>The Global Catalogue of Microorganisms (GCM) 10K type strain sequencing project: providing services to taxonomists for standard genome sequencing and annotation.</title>
        <authorList>
            <consortium name="The Broad Institute Genomics Platform"/>
            <consortium name="The Broad Institute Genome Sequencing Center for Infectious Disease"/>
            <person name="Wu L."/>
            <person name="Ma J."/>
        </authorList>
    </citation>
    <scope>NUCLEOTIDE SEQUENCE [LARGE SCALE GENOMIC DNA]</scope>
    <source>
        <strain evidence="7">KCTC 32239</strain>
    </source>
</reference>
<dbReference type="InterPro" id="IPR029030">
    <property type="entry name" value="Caspase-like_dom_sf"/>
</dbReference>
<dbReference type="InterPro" id="IPR011330">
    <property type="entry name" value="Glyco_hydro/deAcase_b/a-brl"/>
</dbReference>
<dbReference type="Pfam" id="PF00656">
    <property type="entry name" value="Peptidase_C14"/>
    <property type="match status" value="1"/>
</dbReference>
<comment type="caution">
    <text evidence="6">The sequence shown here is derived from an EMBL/GenBank/DDBJ whole genome shotgun (WGS) entry which is preliminary data.</text>
</comment>
<sequence length="918" mass="101658">MIKKIFFAVAIFSCLGCYASEANEKVLLDQILDAHRAMVVLLAKGNSNDPLADNVFAARNAYSVKQELIEQLLSGAESAANSKQALTATSKALIDYSERVKQHPADLLAFSDLYDELEAIEKERKLPANEIAKFDASLKYFKSVLQRYRADYGKLVEGLKRGDSFETWSDYLKFLNSTLTVNELLQTYAKEQPHLFRYMTRGENNAKTKTDALVDQAPKIIWGNNLPEKTVVLTFDDGPHARNTPLILDILKQYDVRGYFFSLGKNLGDSDGKSVTATRNDAVVKRIVAEGHILANHSYSHAILTKLDQNGRAGELSKTNLLINKSNGQTNSLFRPPYGSHDKELDALAAKDGMISVMWNIDSMDWADPIPESIADRTMLELEKTKKGILLFHDIHKQSMLALPNILAALAEQGYRVVTLDGRSFSENSSGVPRVQAAPTNTYGKSWAVVIGINNYQSWPKLQYAVNDAQSVAEHLSSKLGFAKENIITLFDKDATSERITEVLGYQMADPKVIKENDRVFVFYAGHGATREMPGGKSLGYIIPVDADAEKFQTRGISMTQLNDFSALIPAKHVYFVMDSCYSGLALTRSGVSVGQSVNYIQQITGRKARQILTAGGADQQVADGGPGGHSIFTWTFLQALEGLADTDNNGYVTASELGTYVAPVVASYSDQTPAFGNLLGSEGGDFVFKVQGNAVAEINQKLVEESKRVEDEINSLRQNTSANMKRRLELEVALEKERKGEVVTASSAQRVAAVSNPSSAPVKAEQAKVESTKSSSAAVTIDRKLKANQLNESALGFFKVKKYLEAKRDLAEAVRLNPYSPMLLNNYAYMLDQLNENDEALKWYYRTVELDPKRIAVYLNLGDLMVKLGRQQDSIAYYERFLHLYPSYKDAKLLQDKMEEFRNMVPAATPPVASPTK</sequence>
<evidence type="ECO:0000256" key="1">
    <source>
        <dbReference type="ARBA" id="ARBA00022723"/>
    </source>
</evidence>
<dbReference type="InterPro" id="IPR019734">
    <property type="entry name" value="TPR_rpt"/>
</dbReference>
<dbReference type="SUPFAM" id="SSF52129">
    <property type="entry name" value="Caspase-like"/>
    <property type="match status" value="1"/>
</dbReference>
<dbReference type="PROSITE" id="PS51677">
    <property type="entry name" value="NODB"/>
    <property type="match status" value="1"/>
</dbReference>
<feature type="repeat" description="TPR" evidence="3">
    <location>
        <begin position="856"/>
        <end position="889"/>
    </location>
</feature>
<dbReference type="Gene3D" id="3.20.20.370">
    <property type="entry name" value="Glycoside hydrolase/deacetylase"/>
    <property type="match status" value="1"/>
</dbReference>
<dbReference type="Gene3D" id="3.40.50.1460">
    <property type="match status" value="1"/>
</dbReference>
<dbReference type="EMBL" id="BMYZ01000004">
    <property type="protein sequence ID" value="GGY86375.1"/>
    <property type="molecule type" value="Genomic_DNA"/>
</dbReference>
<keyword evidence="2" id="KW-0378">Hydrolase</keyword>
<keyword evidence="4" id="KW-0732">Signal</keyword>
<dbReference type="InterPro" id="IPR002509">
    <property type="entry name" value="NODB_dom"/>
</dbReference>
<gene>
    <name evidence="6" type="ORF">GCM10011613_34360</name>
</gene>
<name>A0ABQ3B9S6_9GAMM</name>
<feature type="domain" description="NodB homology" evidence="5">
    <location>
        <begin position="229"/>
        <end position="418"/>
    </location>
</feature>
<evidence type="ECO:0000313" key="6">
    <source>
        <dbReference type="EMBL" id="GGY86375.1"/>
    </source>
</evidence>
<dbReference type="CDD" id="cd10917">
    <property type="entry name" value="CE4_NodB_like_6s_7s"/>
    <property type="match status" value="1"/>
</dbReference>
<dbReference type="SUPFAM" id="SSF48452">
    <property type="entry name" value="TPR-like"/>
    <property type="match status" value="1"/>
</dbReference>
<organism evidence="6 7">
    <name type="scientific">Cellvibrio zantedeschiae</name>
    <dbReference type="NCBI Taxonomy" id="1237077"/>
    <lineage>
        <taxon>Bacteria</taxon>
        <taxon>Pseudomonadati</taxon>
        <taxon>Pseudomonadota</taxon>
        <taxon>Gammaproteobacteria</taxon>
        <taxon>Cellvibrionales</taxon>
        <taxon>Cellvibrionaceae</taxon>
        <taxon>Cellvibrio</taxon>
    </lineage>
</organism>
<dbReference type="Gene3D" id="1.25.40.10">
    <property type="entry name" value="Tetratricopeptide repeat domain"/>
    <property type="match status" value="1"/>
</dbReference>
<dbReference type="RefSeq" id="WP_189420883.1">
    <property type="nucleotide sequence ID" value="NZ_BMYZ01000004.1"/>
</dbReference>
<dbReference type="PROSITE" id="PS00018">
    <property type="entry name" value="EF_HAND_1"/>
    <property type="match status" value="1"/>
</dbReference>
<keyword evidence="1" id="KW-0479">Metal-binding</keyword>
<evidence type="ECO:0000256" key="2">
    <source>
        <dbReference type="ARBA" id="ARBA00022801"/>
    </source>
</evidence>
<dbReference type="InterPro" id="IPR011600">
    <property type="entry name" value="Pept_C14_caspase"/>
</dbReference>
<feature type="signal peptide" evidence="4">
    <location>
        <begin position="1"/>
        <end position="19"/>
    </location>
</feature>
<dbReference type="PROSITE" id="PS50005">
    <property type="entry name" value="TPR"/>
    <property type="match status" value="2"/>
</dbReference>
<evidence type="ECO:0000313" key="7">
    <source>
        <dbReference type="Proteomes" id="UP000619761"/>
    </source>
</evidence>
<dbReference type="SUPFAM" id="SSF88713">
    <property type="entry name" value="Glycoside hydrolase/deacetylase"/>
    <property type="match status" value="1"/>
</dbReference>
<evidence type="ECO:0000259" key="5">
    <source>
        <dbReference type="PROSITE" id="PS51677"/>
    </source>
</evidence>
<dbReference type="InterPro" id="IPR018247">
    <property type="entry name" value="EF_Hand_1_Ca_BS"/>
</dbReference>
<accession>A0ABQ3B9S6</accession>
<evidence type="ECO:0000256" key="3">
    <source>
        <dbReference type="PROSITE-ProRule" id="PRU00339"/>
    </source>
</evidence>
<protein>
    <submittedName>
        <fullName evidence="6">Polysaccharide deacetylase</fullName>
    </submittedName>
</protein>
<dbReference type="PANTHER" id="PTHR10587">
    <property type="entry name" value="GLYCOSYL TRANSFERASE-RELATED"/>
    <property type="match status" value="1"/>
</dbReference>
<dbReference type="InterPro" id="IPR050248">
    <property type="entry name" value="Polysacc_deacetylase_ArnD"/>
</dbReference>
<dbReference type="Proteomes" id="UP000619761">
    <property type="component" value="Unassembled WGS sequence"/>
</dbReference>
<dbReference type="Pfam" id="PF01522">
    <property type="entry name" value="Polysacc_deac_1"/>
    <property type="match status" value="1"/>
</dbReference>
<dbReference type="InterPro" id="IPR011990">
    <property type="entry name" value="TPR-like_helical_dom_sf"/>
</dbReference>
<proteinExistence type="predicted"/>
<feature type="repeat" description="TPR" evidence="3">
    <location>
        <begin position="822"/>
        <end position="855"/>
    </location>
</feature>
<dbReference type="PANTHER" id="PTHR10587:SF133">
    <property type="entry name" value="CHITIN DEACETYLASE 1-RELATED"/>
    <property type="match status" value="1"/>
</dbReference>
<keyword evidence="3" id="KW-0802">TPR repeat</keyword>
<evidence type="ECO:0000256" key="4">
    <source>
        <dbReference type="SAM" id="SignalP"/>
    </source>
</evidence>
<feature type="chain" id="PRO_5046967860" evidence="4">
    <location>
        <begin position="20"/>
        <end position="918"/>
    </location>
</feature>